<reference evidence="1 2" key="1">
    <citation type="journal article" date="2018" name="J. Invertebr. Pathol.">
        <title>New genotyping method for the causative agent of crayfish plague (Aphanomyces astaci) based on whole genome data.</title>
        <authorList>
            <person name="Minardi D."/>
            <person name="Studholme D.J."/>
            <person name="van der Giezen M."/>
            <person name="Pretto T."/>
            <person name="Oidtmann B."/>
        </authorList>
    </citation>
    <scope>NUCLEOTIDE SEQUENCE [LARGE SCALE GENOMIC DNA]</scope>
    <source>
        <strain evidence="1 2">KB13</strain>
    </source>
</reference>
<dbReference type="AlphaFoldDB" id="A0A9X8H383"/>
<proteinExistence type="predicted"/>
<accession>A0A9X8H383</accession>
<dbReference type="Proteomes" id="UP000275652">
    <property type="component" value="Unassembled WGS sequence"/>
</dbReference>
<evidence type="ECO:0000313" key="1">
    <source>
        <dbReference type="EMBL" id="RLN99438.1"/>
    </source>
</evidence>
<comment type="caution">
    <text evidence="1">The sequence shown here is derived from an EMBL/GenBank/DDBJ whole genome shotgun (WGS) entry which is preliminary data.</text>
</comment>
<protein>
    <submittedName>
        <fullName evidence="1">Uncharacterized protein</fullName>
    </submittedName>
</protein>
<gene>
    <name evidence="1" type="ORF">DYB28_010982</name>
</gene>
<name>A0A9X8H383_APHAT</name>
<dbReference type="EMBL" id="QUTI01050433">
    <property type="protein sequence ID" value="RLN99438.1"/>
    <property type="molecule type" value="Genomic_DNA"/>
</dbReference>
<evidence type="ECO:0000313" key="2">
    <source>
        <dbReference type="Proteomes" id="UP000275652"/>
    </source>
</evidence>
<organism evidence="1 2">
    <name type="scientific">Aphanomyces astaci</name>
    <name type="common">Crayfish plague agent</name>
    <dbReference type="NCBI Taxonomy" id="112090"/>
    <lineage>
        <taxon>Eukaryota</taxon>
        <taxon>Sar</taxon>
        <taxon>Stramenopiles</taxon>
        <taxon>Oomycota</taxon>
        <taxon>Saprolegniomycetes</taxon>
        <taxon>Saprolegniales</taxon>
        <taxon>Verrucalvaceae</taxon>
        <taxon>Aphanomyces</taxon>
    </lineage>
</organism>
<sequence>MILDHKFHGILDQGRGQLIVYENPTEDVRPKYKQLTNLHSSKLTNLHSSKLTNLHSSKLTNLHSSKLTNLHSSVSDTWHARKRTRRASG</sequence>
<dbReference type="Gene3D" id="1.25.40.570">
    <property type="match status" value="1"/>
</dbReference>